<comment type="similarity">
    <text evidence="1">Belongs to the mTERF family.</text>
</comment>
<dbReference type="GO" id="GO:0009507">
    <property type="term" value="C:chloroplast"/>
    <property type="evidence" value="ECO:0000318"/>
    <property type="project" value="GO_Central"/>
</dbReference>
<dbReference type="Gramene" id="TraesWEE_scaffold_107871_01G000100.1">
    <property type="protein sequence ID" value="TraesWEE_scaffold_107871_01G000100.1"/>
    <property type="gene ID" value="TraesWEE_scaffold_107871_01G000100"/>
</dbReference>
<dbReference type="Gramene" id="TraesMAC7B03G04074110.1">
    <property type="protein sequence ID" value="TraesMAC7B03G04074110.1.CDS1"/>
    <property type="gene ID" value="TraesMAC7B03G04074110"/>
</dbReference>
<dbReference type="PANTHER" id="PTHR13068:SF180">
    <property type="match status" value="1"/>
</dbReference>
<dbReference type="GO" id="GO:0009658">
    <property type="term" value="P:chloroplast organization"/>
    <property type="evidence" value="ECO:0000318"/>
    <property type="project" value="GO_Central"/>
</dbReference>
<dbReference type="Gramene" id="TraesCAD_scaffold_035971_01G000300.1">
    <property type="protein sequence ID" value="TraesCAD_scaffold_035971_01G000300.1"/>
    <property type="gene ID" value="TraesCAD_scaffold_035971_01G000300"/>
</dbReference>
<dbReference type="FunFam" id="1.25.70.10:FF:000001">
    <property type="entry name" value="Mitochondrial transcription termination factor-like"/>
    <property type="match status" value="1"/>
</dbReference>
<dbReference type="GO" id="GO:0006353">
    <property type="term" value="P:DNA-templated transcription termination"/>
    <property type="evidence" value="ECO:0007669"/>
    <property type="project" value="UniProtKB-KW"/>
</dbReference>
<dbReference type="OMA" id="CCININK"/>
<dbReference type="Proteomes" id="UP000019116">
    <property type="component" value="Chromosome 7B"/>
</dbReference>
<evidence type="ECO:0000256" key="3">
    <source>
        <dbReference type="ARBA" id="ARBA00022946"/>
    </source>
</evidence>
<evidence type="ECO:0000256" key="2">
    <source>
        <dbReference type="ARBA" id="ARBA00022472"/>
    </source>
</evidence>
<dbReference type="InterPro" id="IPR003690">
    <property type="entry name" value="MTERF"/>
</dbReference>
<evidence type="ECO:0000256" key="1">
    <source>
        <dbReference type="ARBA" id="ARBA00007692"/>
    </source>
</evidence>
<dbReference type="GeneID" id="123157490"/>
<keyword evidence="2" id="KW-0806">Transcription termination</keyword>
<dbReference type="FunFam" id="1.25.70.10:FF:000016">
    <property type="entry name" value="Mitochondrial transcription termination factor-like"/>
    <property type="match status" value="1"/>
</dbReference>
<dbReference type="Gramene" id="TraesARI5B03G02936770.1">
    <property type="protein sequence ID" value="TraesARI5B03G02936770.1.CDS1"/>
    <property type="gene ID" value="TraesARI5B03G02936770"/>
</dbReference>
<dbReference type="SMART" id="SM00733">
    <property type="entry name" value="Mterf"/>
    <property type="match status" value="4"/>
</dbReference>
<evidence type="ECO:0000313" key="4">
    <source>
        <dbReference type="EnsemblPlants" id="TraesCS7B02G087500.1.cds1"/>
    </source>
</evidence>
<dbReference type="PANTHER" id="PTHR13068">
    <property type="entry name" value="CGI-12 PROTEIN-RELATED"/>
    <property type="match status" value="1"/>
</dbReference>
<dbReference type="Pfam" id="PF02536">
    <property type="entry name" value="mTERF"/>
    <property type="match status" value="1"/>
</dbReference>
<sequence length="394" mass="42795">MLRLQKRLLSLLCDGGASPLPTFPLTSLHRHLCATATATATATTSTESPFSAQDYLVNTCGLTRAQSLKASRSISHLRSPSNPDAVRAFLSGLGLSSSDIAAVVAADPKFLCSRVDETLAPRVAKLRDLGLSPSKIARLVLIGAPALRSCDVASRLRFWIPLFGSFDELVKAVSRGALGGGALLRRDIDTVVKPNVELLLRCGLKIPHLAKTGLSGTWVLVCSPEKLQVLLARADELGVPRGSGQFMYALGTVSCVTQEKLGARMELLKKTLGCSDDMLKIAVVKHPSLLRSSEDNLRSTVEFLINKVGLEPEYIVRRPSLITYSLKTRHVPRYIVMKILRGKGLLSSDYCSLLSASEMYFKSRFIDRYKESVPELADVYAAARAGKIPPHLKP</sequence>
<dbReference type="Gramene" id="TraesCLE_scaffold_018691_01G000300.1">
    <property type="protein sequence ID" value="TraesCLE_scaffold_018691_01G000300.1"/>
    <property type="gene ID" value="TraesCLE_scaffold_018691_01G000300"/>
</dbReference>
<dbReference type="Gramene" id="TraesSTA7B03G04074530.1">
    <property type="protein sequence ID" value="TraesSTA7B03G04074530.1.CDS1"/>
    <property type="gene ID" value="TraesSTA7B03G04074530"/>
</dbReference>
<dbReference type="Gramene" id="TraesCS7B02G087500.1">
    <property type="protein sequence ID" value="TraesCS7B02G087500.1.cds1"/>
    <property type="gene ID" value="TraesCS7B02G087500"/>
</dbReference>
<dbReference type="Gramene" id="TraesSYM5B03G02923270.1">
    <property type="protein sequence ID" value="TraesSYM5B03G02923270.1.CDS1"/>
    <property type="gene ID" value="TraesSYM5B03G02923270"/>
</dbReference>
<keyword evidence="5" id="KW-1185">Reference proteome</keyword>
<keyword evidence="2" id="KW-0805">Transcription regulation</keyword>
<reference evidence="4" key="2">
    <citation type="submission" date="2018-10" db="UniProtKB">
        <authorList>
            <consortium name="EnsemblPlants"/>
        </authorList>
    </citation>
    <scope>IDENTIFICATION</scope>
</reference>
<organism evidence="4">
    <name type="scientific">Triticum aestivum</name>
    <name type="common">Wheat</name>
    <dbReference type="NCBI Taxonomy" id="4565"/>
    <lineage>
        <taxon>Eukaryota</taxon>
        <taxon>Viridiplantae</taxon>
        <taxon>Streptophyta</taxon>
        <taxon>Embryophyta</taxon>
        <taxon>Tracheophyta</taxon>
        <taxon>Spermatophyta</taxon>
        <taxon>Magnoliopsida</taxon>
        <taxon>Liliopsida</taxon>
        <taxon>Poales</taxon>
        <taxon>Poaceae</taxon>
        <taxon>BOP clade</taxon>
        <taxon>Pooideae</taxon>
        <taxon>Triticodae</taxon>
        <taxon>Triticeae</taxon>
        <taxon>Triticinae</taxon>
        <taxon>Triticum</taxon>
    </lineage>
</organism>
<evidence type="ECO:0000313" key="5">
    <source>
        <dbReference type="Proteomes" id="UP000019116"/>
    </source>
</evidence>
<dbReference type="Gene3D" id="1.25.70.10">
    <property type="entry name" value="Transcription termination factor 3, mitochondrial"/>
    <property type="match status" value="1"/>
</dbReference>
<dbReference type="Gramene" id="TraesROB_scaffold_135317_01G000100.1">
    <property type="protein sequence ID" value="TraesROB_scaffold_135317_01G000100.1"/>
    <property type="gene ID" value="TraesROB_scaffold_135317_01G000100"/>
</dbReference>
<dbReference type="STRING" id="4565.A0A3B6SB22"/>
<dbReference type="InterPro" id="IPR038538">
    <property type="entry name" value="MTERF_sf"/>
</dbReference>
<dbReference type="Gramene" id="TraesJUL7B03G04116950.1">
    <property type="protein sequence ID" value="TraesJUL7B03G04116950.1.CDS1"/>
    <property type="gene ID" value="TraesJUL7B03G04116950"/>
</dbReference>
<dbReference type="OrthoDB" id="785478at2759"/>
<name>A0A3B6SB22_WHEAT</name>
<keyword evidence="2" id="KW-0804">Transcription</keyword>
<gene>
    <name evidence="4" type="primary">LOC123157490</name>
</gene>
<dbReference type="EnsemblPlants" id="TraesCS7B02G087500.1">
    <property type="protein sequence ID" value="TraesCS7B02G087500.1.cds1"/>
    <property type="gene ID" value="TraesCS7B02G087500"/>
</dbReference>
<accession>A0A3B6SB22</accession>
<proteinExistence type="inferred from homology"/>
<keyword evidence="3" id="KW-0809">Transit peptide</keyword>
<dbReference type="RefSeq" id="XP_044431720.1">
    <property type="nucleotide sequence ID" value="XM_044575785.1"/>
</dbReference>
<dbReference type="Gramene" id="TraesPARA_EIv1.0_2388750.1">
    <property type="protein sequence ID" value="TraesPARA_EIv1.0_2388750.1.CDS1"/>
    <property type="gene ID" value="TraesPARA_EIv1.0_2388750"/>
</dbReference>
<dbReference type="Gramene" id="TraesCS7B03G0234100.1">
    <property type="protein sequence ID" value="TraesCS7B03G0234100.1.CDS1"/>
    <property type="gene ID" value="TraesCS7B03G0234100"/>
</dbReference>
<dbReference type="GO" id="GO:0003676">
    <property type="term" value="F:nucleic acid binding"/>
    <property type="evidence" value="ECO:0007669"/>
    <property type="project" value="InterPro"/>
</dbReference>
<protein>
    <submittedName>
        <fullName evidence="4">Uncharacterized protein</fullName>
    </submittedName>
</protein>
<dbReference type="Gramene" id="TraesLAC7B03G04031190.1">
    <property type="protein sequence ID" value="TraesLAC7B03G04031190.1.CDS1"/>
    <property type="gene ID" value="TraesLAC7B03G04031190"/>
</dbReference>
<dbReference type="AlphaFoldDB" id="A0A3B6SB22"/>
<reference evidence="4" key="1">
    <citation type="submission" date="2018-08" db="EMBL/GenBank/DDBJ databases">
        <authorList>
            <person name="Rossello M."/>
        </authorList>
    </citation>
    <scope>NUCLEOTIDE SEQUENCE [LARGE SCALE GENOMIC DNA]</scope>
    <source>
        <strain evidence="4">cv. Chinese Spring</strain>
    </source>
</reference>
<dbReference type="KEGG" id="taes:123157490"/>